<dbReference type="EMBL" id="JAJGAK010000001">
    <property type="protein sequence ID" value="MCC8362943.1"/>
    <property type="molecule type" value="Genomic_DNA"/>
</dbReference>
<evidence type="ECO:0000259" key="3">
    <source>
        <dbReference type="Pfam" id="PF13511"/>
    </source>
</evidence>
<feature type="region of interest" description="Disordered" evidence="1">
    <location>
        <begin position="45"/>
        <end position="79"/>
    </location>
</feature>
<gene>
    <name evidence="4" type="ORF">LK996_07625</name>
</gene>
<proteinExistence type="predicted"/>
<feature type="chain" id="PRO_5047449353" evidence="2">
    <location>
        <begin position="26"/>
        <end position="210"/>
    </location>
</feature>
<evidence type="ECO:0000313" key="4">
    <source>
        <dbReference type="EMBL" id="MCC8362943.1"/>
    </source>
</evidence>
<keyword evidence="2" id="KW-0732">Signal</keyword>
<evidence type="ECO:0000256" key="2">
    <source>
        <dbReference type="SAM" id="SignalP"/>
    </source>
</evidence>
<protein>
    <submittedName>
        <fullName evidence="4">DUF4124 domain-containing protein</fullName>
    </submittedName>
</protein>
<dbReference type="RefSeq" id="WP_230526513.1">
    <property type="nucleotide sequence ID" value="NZ_JAJGAK010000001.1"/>
</dbReference>
<dbReference type="InterPro" id="IPR025392">
    <property type="entry name" value="DUF4124"/>
</dbReference>
<evidence type="ECO:0000313" key="5">
    <source>
        <dbReference type="Proteomes" id="UP001165293"/>
    </source>
</evidence>
<organism evidence="4 5">
    <name type="scientific">Noviluteimonas lactosilytica</name>
    <dbReference type="NCBI Taxonomy" id="2888523"/>
    <lineage>
        <taxon>Bacteria</taxon>
        <taxon>Pseudomonadati</taxon>
        <taxon>Pseudomonadota</taxon>
        <taxon>Gammaproteobacteria</taxon>
        <taxon>Lysobacterales</taxon>
        <taxon>Lysobacteraceae</taxon>
        <taxon>Noviluteimonas</taxon>
    </lineage>
</organism>
<sequence>MATACRLVAVACTVLLGLAASRAHAQSVTIYRCVDAKGHLTLRDTPCAKDQKQETRTMQRPTDAPRKPAPAARPAPAQGEPVVVYPRERDVYVPARPLYECITPDGVSYTSDTGEGNPRYVPLWTVGYPSYAFGGGGMVGTNYIGPYANAATFVRDTCYMLPQDEVCDRVRDRRDALRTRFFNAMPSERDVLRVEERSLNARLANDCGGQ</sequence>
<name>A0ABS8JH64_9GAMM</name>
<dbReference type="Pfam" id="PF13511">
    <property type="entry name" value="DUF4124"/>
    <property type="match status" value="1"/>
</dbReference>
<comment type="caution">
    <text evidence="4">The sequence shown here is derived from an EMBL/GenBank/DDBJ whole genome shotgun (WGS) entry which is preliminary data.</text>
</comment>
<dbReference type="Proteomes" id="UP001165293">
    <property type="component" value="Unassembled WGS sequence"/>
</dbReference>
<accession>A0ABS8JH64</accession>
<feature type="compositionally biased region" description="Basic and acidic residues" evidence="1">
    <location>
        <begin position="45"/>
        <end position="57"/>
    </location>
</feature>
<feature type="domain" description="DUF4124" evidence="3">
    <location>
        <begin position="24"/>
        <end position="72"/>
    </location>
</feature>
<reference evidence="4" key="1">
    <citation type="submission" date="2021-10" db="EMBL/GenBank/DDBJ databases">
        <authorList>
            <person name="Lyu M."/>
            <person name="Wang X."/>
            <person name="Meng X."/>
            <person name="Xu K."/>
        </authorList>
    </citation>
    <scope>NUCLEOTIDE SEQUENCE</scope>
    <source>
        <strain evidence="4">A6</strain>
    </source>
</reference>
<keyword evidence="5" id="KW-1185">Reference proteome</keyword>
<feature type="signal peptide" evidence="2">
    <location>
        <begin position="1"/>
        <end position="25"/>
    </location>
</feature>
<evidence type="ECO:0000256" key="1">
    <source>
        <dbReference type="SAM" id="MobiDB-lite"/>
    </source>
</evidence>